<comment type="caution">
    <text evidence="1">The sequence shown here is derived from an EMBL/GenBank/DDBJ whole genome shotgun (WGS) entry which is preliminary data.</text>
</comment>
<dbReference type="EMBL" id="PEYU01000007">
    <property type="protein sequence ID" value="PIS22735.1"/>
    <property type="molecule type" value="Genomic_DNA"/>
</dbReference>
<gene>
    <name evidence="1" type="ORF">COT50_00355</name>
</gene>
<feature type="non-terminal residue" evidence="1">
    <location>
        <position position="116"/>
    </location>
</feature>
<name>A0A2H0XD42_UNCKA</name>
<dbReference type="Proteomes" id="UP000231252">
    <property type="component" value="Unassembled WGS sequence"/>
</dbReference>
<proteinExistence type="predicted"/>
<evidence type="ECO:0000313" key="1">
    <source>
        <dbReference type="EMBL" id="PIS22735.1"/>
    </source>
</evidence>
<reference evidence="2" key="1">
    <citation type="submission" date="2017-09" db="EMBL/GenBank/DDBJ databases">
        <title>Depth-based differentiation of microbial function through sediment-hosted aquifers and enrichment of novel symbionts in the deep terrestrial subsurface.</title>
        <authorList>
            <person name="Probst A.J."/>
            <person name="Ladd B."/>
            <person name="Jarett J.K."/>
            <person name="Geller-Mcgrath D.E."/>
            <person name="Sieber C.M.K."/>
            <person name="Emerson J.B."/>
            <person name="Anantharaman K."/>
            <person name="Thomas B.C."/>
            <person name="Malmstrom R."/>
            <person name="Stieglmeier M."/>
            <person name="Klingl A."/>
            <person name="Woyke T."/>
            <person name="Ryan C.M."/>
            <person name="Banfield J.F."/>
        </authorList>
    </citation>
    <scope>NUCLEOTIDE SEQUENCE [LARGE SCALE GENOMIC DNA]</scope>
</reference>
<evidence type="ECO:0000313" key="2">
    <source>
        <dbReference type="Proteomes" id="UP000231252"/>
    </source>
</evidence>
<dbReference type="AlphaFoldDB" id="A0A2H0XD42"/>
<accession>A0A2H0XD42</accession>
<sequence length="116" mass="12644">MTGFQPRSLNTQKLAEEKMKTQKFRPARLIAVFLLVGVIMALTSVVPAYADPPPPTSGVFSISTGGDILRNGEVLIPFGGSAFPLKVWSHDATTFTAAFSTCVSQTRWKYYVVFGL</sequence>
<protein>
    <submittedName>
        <fullName evidence="1">Uncharacterized protein</fullName>
    </submittedName>
</protein>
<organism evidence="1 2">
    <name type="scientific">candidate division WWE3 bacterium CG08_land_8_20_14_0_20_41_10</name>
    <dbReference type="NCBI Taxonomy" id="1975085"/>
    <lineage>
        <taxon>Bacteria</taxon>
        <taxon>Katanobacteria</taxon>
    </lineage>
</organism>